<keyword evidence="2" id="KW-0238">DNA-binding</keyword>
<reference evidence="2 3" key="1">
    <citation type="submission" date="2016-10" db="EMBL/GenBank/DDBJ databases">
        <authorList>
            <person name="de Groot N.N."/>
        </authorList>
    </citation>
    <scope>NUCLEOTIDE SEQUENCE [LARGE SCALE GENOMIC DNA]</scope>
    <source>
        <strain evidence="2 3">JCM 19513</strain>
    </source>
</reference>
<dbReference type="RefSeq" id="WP_074866551.1">
    <property type="nucleotide sequence ID" value="NZ_FOAS01000005.1"/>
</dbReference>
<name>A0A1H7KA73_9GAMM</name>
<accession>A0A1H7KA73</accession>
<dbReference type="GO" id="GO:0003677">
    <property type="term" value="F:DNA binding"/>
    <property type="evidence" value="ECO:0007669"/>
    <property type="project" value="UniProtKB-KW"/>
</dbReference>
<organism evidence="2 3">
    <name type="scientific">Atopomonas hussainii</name>
    <dbReference type="NCBI Taxonomy" id="1429083"/>
    <lineage>
        <taxon>Bacteria</taxon>
        <taxon>Pseudomonadati</taxon>
        <taxon>Pseudomonadota</taxon>
        <taxon>Gammaproteobacteria</taxon>
        <taxon>Pseudomonadales</taxon>
        <taxon>Pseudomonadaceae</taxon>
        <taxon>Atopomonas</taxon>
    </lineage>
</organism>
<evidence type="ECO:0000313" key="3">
    <source>
        <dbReference type="Proteomes" id="UP000185766"/>
    </source>
</evidence>
<evidence type="ECO:0000259" key="1">
    <source>
        <dbReference type="Pfam" id="PF13467"/>
    </source>
</evidence>
<dbReference type="AlphaFoldDB" id="A0A1H7KA73"/>
<sequence length="97" mass="11157">MCEIYVKADPRLYQKRRRSLRVGGVVTTLSLENQFWDTLEEMAAGEAISMPQLVGKLYQEVMDYHGEVSNFASFLRVCCMRYTTQVLPLQQAAKPHL</sequence>
<feature type="domain" description="Ribbon-helix-helix" evidence="1">
    <location>
        <begin position="16"/>
        <end position="82"/>
    </location>
</feature>
<proteinExistence type="predicted"/>
<dbReference type="STRING" id="1429083.GCA_001885685_01241"/>
<dbReference type="InterPro" id="IPR038268">
    <property type="entry name" value="RHH_sf"/>
</dbReference>
<dbReference type="Pfam" id="PF13467">
    <property type="entry name" value="RHH_4"/>
    <property type="match status" value="1"/>
</dbReference>
<gene>
    <name evidence="2" type="ORF">SAMN05216214_105184</name>
</gene>
<dbReference type="EMBL" id="FOAS01000005">
    <property type="protein sequence ID" value="SEK82815.1"/>
    <property type="molecule type" value="Genomic_DNA"/>
</dbReference>
<dbReference type="InterPro" id="IPR027373">
    <property type="entry name" value="RHH_dom"/>
</dbReference>
<dbReference type="Proteomes" id="UP000185766">
    <property type="component" value="Unassembled WGS sequence"/>
</dbReference>
<evidence type="ECO:0000313" key="2">
    <source>
        <dbReference type="EMBL" id="SEK82815.1"/>
    </source>
</evidence>
<dbReference type="Gene3D" id="1.10.3990.20">
    <property type="entry name" value="protein bp1543"/>
    <property type="match status" value="1"/>
</dbReference>
<keyword evidence="3" id="KW-1185">Reference proteome</keyword>
<protein>
    <submittedName>
        <fullName evidence="2">Predicted DNA-binding protein, contains Ribbon-helix-helix (RHH) domain</fullName>
    </submittedName>
</protein>